<dbReference type="InterPro" id="IPR025868">
    <property type="entry name" value="Zn_ribbon_dom_put"/>
</dbReference>
<feature type="non-terminal residue" evidence="2">
    <location>
        <position position="1"/>
    </location>
</feature>
<comment type="caution">
    <text evidence="2">The sequence shown here is derived from an EMBL/GenBank/DDBJ whole genome shotgun (WGS) entry which is preliminary data.</text>
</comment>
<accession>X1L756</accession>
<sequence>YCAHCSNPDGSLKSYDEVFEGMVNFMMLSQKMDRKAAESAAKEYMSRMPVWGGGA</sequence>
<dbReference type="EMBL" id="BARV01000807">
    <property type="protein sequence ID" value="GAH89963.1"/>
    <property type="molecule type" value="Genomic_DNA"/>
</dbReference>
<gene>
    <name evidence="2" type="ORF">S06H3_02690</name>
</gene>
<dbReference type="AlphaFoldDB" id="X1L756"/>
<evidence type="ECO:0000313" key="2">
    <source>
        <dbReference type="EMBL" id="GAH89963.1"/>
    </source>
</evidence>
<feature type="domain" description="Putative zinc ribbon" evidence="1">
    <location>
        <begin position="1"/>
        <end position="51"/>
    </location>
</feature>
<organism evidence="2">
    <name type="scientific">marine sediment metagenome</name>
    <dbReference type="NCBI Taxonomy" id="412755"/>
    <lineage>
        <taxon>unclassified sequences</taxon>
        <taxon>metagenomes</taxon>
        <taxon>ecological metagenomes</taxon>
    </lineage>
</organism>
<reference evidence="2" key="1">
    <citation type="journal article" date="2014" name="Front. Microbiol.">
        <title>High frequency of phylogenetically diverse reductive dehalogenase-homologous genes in deep subseafloor sedimentary metagenomes.</title>
        <authorList>
            <person name="Kawai M."/>
            <person name="Futagami T."/>
            <person name="Toyoda A."/>
            <person name="Takaki Y."/>
            <person name="Nishi S."/>
            <person name="Hori S."/>
            <person name="Arai W."/>
            <person name="Tsubouchi T."/>
            <person name="Morono Y."/>
            <person name="Uchiyama I."/>
            <person name="Ito T."/>
            <person name="Fujiyama A."/>
            <person name="Inagaki F."/>
            <person name="Takami H."/>
        </authorList>
    </citation>
    <scope>NUCLEOTIDE SEQUENCE</scope>
    <source>
        <strain evidence="2">Expedition CK06-06</strain>
    </source>
</reference>
<evidence type="ECO:0000259" key="1">
    <source>
        <dbReference type="Pfam" id="PF12674"/>
    </source>
</evidence>
<proteinExistence type="predicted"/>
<dbReference type="Pfam" id="PF12674">
    <property type="entry name" value="Zn_ribbon_2"/>
    <property type="match status" value="1"/>
</dbReference>
<name>X1L756_9ZZZZ</name>
<protein>
    <recommendedName>
        <fullName evidence="1">Putative zinc ribbon domain-containing protein</fullName>
    </recommendedName>
</protein>